<evidence type="ECO:0000313" key="1">
    <source>
        <dbReference type="EMBL" id="KAJ8065424.1"/>
    </source>
</evidence>
<dbReference type="Proteomes" id="UP001152300">
    <property type="component" value="Unassembled WGS sequence"/>
</dbReference>
<evidence type="ECO:0000313" key="2">
    <source>
        <dbReference type="Proteomes" id="UP001152300"/>
    </source>
</evidence>
<name>A0A9X0AN86_9HELO</name>
<comment type="caution">
    <text evidence="1">The sequence shown here is derived from an EMBL/GenBank/DDBJ whole genome shotgun (WGS) entry which is preliminary data.</text>
</comment>
<dbReference type="EMBL" id="JAPEIS010000006">
    <property type="protein sequence ID" value="KAJ8065424.1"/>
    <property type="molecule type" value="Genomic_DNA"/>
</dbReference>
<dbReference type="AlphaFoldDB" id="A0A9X0AN86"/>
<protein>
    <submittedName>
        <fullName evidence="1">Uncharacterized protein</fullName>
    </submittedName>
</protein>
<gene>
    <name evidence="1" type="ORF">OCU04_006111</name>
</gene>
<feature type="non-terminal residue" evidence="1">
    <location>
        <position position="140"/>
    </location>
</feature>
<keyword evidence="2" id="KW-1185">Reference proteome</keyword>
<proteinExistence type="predicted"/>
<organism evidence="1 2">
    <name type="scientific">Sclerotinia nivalis</name>
    <dbReference type="NCBI Taxonomy" id="352851"/>
    <lineage>
        <taxon>Eukaryota</taxon>
        <taxon>Fungi</taxon>
        <taxon>Dikarya</taxon>
        <taxon>Ascomycota</taxon>
        <taxon>Pezizomycotina</taxon>
        <taxon>Leotiomycetes</taxon>
        <taxon>Helotiales</taxon>
        <taxon>Sclerotiniaceae</taxon>
        <taxon>Sclerotinia</taxon>
    </lineage>
</organism>
<reference evidence="1" key="1">
    <citation type="submission" date="2022-11" db="EMBL/GenBank/DDBJ databases">
        <title>Genome Resource of Sclerotinia nivalis Strain SnTB1, a Plant Pathogen Isolated from American Ginseng.</title>
        <authorList>
            <person name="Fan S."/>
        </authorList>
    </citation>
    <scope>NUCLEOTIDE SEQUENCE</scope>
    <source>
        <strain evidence="1">SnTB1</strain>
    </source>
</reference>
<sequence length="140" mass="15963">QTCTTSHQKHMPRDMVLFSIVTCSVSRRELLRGRGAPRQFQRYSIFASQNSTPVNSSSTSPKTNTKIRLNIFKSYEYLRPLSVCCGWELCECESAVKRTPQLDISSNQFDVLLPSLVSRYIYEWDVNNEVDCTSQSSAIP</sequence>
<accession>A0A9X0AN86</accession>